<dbReference type="Proteomes" id="UP000184436">
    <property type="component" value="Unassembled WGS sequence"/>
</dbReference>
<feature type="domain" description="SGNH hydrolase-type esterase" evidence="1">
    <location>
        <begin position="54"/>
        <end position="242"/>
    </location>
</feature>
<dbReference type="Gene3D" id="3.40.50.1110">
    <property type="entry name" value="SGNH hydrolase"/>
    <property type="match status" value="1"/>
</dbReference>
<dbReference type="InterPro" id="IPR013830">
    <property type="entry name" value="SGNH_hydro"/>
</dbReference>
<dbReference type="GO" id="GO:0004622">
    <property type="term" value="F:phosphatidylcholine lysophospholipase activity"/>
    <property type="evidence" value="ECO:0007669"/>
    <property type="project" value="TreeGrafter"/>
</dbReference>
<keyword evidence="3" id="KW-1185">Reference proteome</keyword>
<dbReference type="PANTHER" id="PTHR30383">
    <property type="entry name" value="THIOESTERASE 1/PROTEASE 1/LYSOPHOSPHOLIPASE L1"/>
    <property type="match status" value="1"/>
</dbReference>
<dbReference type="Pfam" id="PF13472">
    <property type="entry name" value="Lipase_GDSL_2"/>
    <property type="match status" value="1"/>
</dbReference>
<reference evidence="2 3" key="1">
    <citation type="submission" date="2016-11" db="EMBL/GenBank/DDBJ databases">
        <authorList>
            <person name="Jaros S."/>
            <person name="Januszkiewicz K."/>
            <person name="Wedrychowicz H."/>
        </authorList>
    </citation>
    <scope>NUCLEOTIDE SEQUENCE [LARGE SCALE GENOMIC DNA]</scope>
    <source>
        <strain evidence="2 3">DSM 26883</strain>
    </source>
</reference>
<sequence length="484" mass="56362">MDYVSDVSYKVYIAMNCKINIKVFLLLLLVCISYGSLQAQSSLPPFKKGERVVFVGNSITHGGHYHSFIWLYYMTRFPSKPITIINAGIGGESAWDIKDRLDYDVFNRKPTYVTLTFGMNDTGYDIYWKDNAKELSEQQVEKSLESYREIEKRLLAEKKVTKVLIGGSPYDETTKLNFFNLPNKNLAILKIIDVQRSSAKKNNWGFVDFNEPMRKINLEEQRKDSTFTFCRVDRIHPDNDGQMVMAYLFLKAQGLAGDEVADVSIDAEYSKVISQKNCKISKLKKEGNDVSFNYLAYALPYPLDSIPRQGWGNIKSQRDAMALVPFMKEFNQERFQVTNLEKGLYRLTIDGQFIDDISSGQLENGINLADYPTTPQYQQAMKIMYLNEERFEVEKRFREYLWTEYSFLKKEGLLFSDNQEAIDKLREYLPKDGFLRAGYEWFAKAMYPEVREVWTKYMDTIVDTIYKINKPATHKVQLKKLNKM</sequence>
<evidence type="ECO:0000313" key="2">
    <source>
        <dbReference type="EMBL" id="SHE63825.1"/>
    </source>
</evidence>
<protein>
    <submittedName>
        <fullName evidence="2">Lysophospholipase L1</fullName>
    </submittedName>
</protein>
<dbReference type="AlphaFoldDB" id="A0A1M4V4F5"/>
<dbReference type="EMBL" id="FQVD01000004">
    <property type="protein sequence ID" value="SHE63825.1"/>
    <property type="molecule type" value="Genomic_DNA"/>
</dbReference>
<accession>A0A1M4V4F5</accession>
<dbReference type="STRING" id="871325.SAMN05444349_10488"/>
<evidence type="ECO:0000313" key="3">
    <source>
        <dbReference type="Proteomes" id="UP000184436"/>
    </source>
</evidence>
<organism evidence="2 3">
    <name type="scientific">Bacteroides faecichinchillae</name>
    <dbReference type="NCBI Taxonomy" id="871325"/>
    <lineage>
        <taxon>Bacteria</taxon>
        <taxon>Pseudomonadati</taxon>
        <taxon>Bacteroidota</taxon>
        <taxon>Bacteroidia</taxon>
        <taxon>Bacteroidales</taxon>
        <taxon>Bacteroidaceae</taxon>
        <taxon>Bacteroides</taxon>
    </lineage>
</organism>
<dbReference type="InterPro" id="IPR036514">
    <property type="entry name" value="SGNH_hydro_sf"/>
</dbReference>
<dbReference type="PANTHER" id="PTHR30383:SF5">
    <property type="entry name" value="SGNH HYDROLASE-TYPE ESTERASE DOMAIN-CONTAINING PROTEIN"/>
    <property type="match status" value="1"/>
</dbReference>
<gene>
    <name evidence="2" type="ORF">SAMN05444349_10488</name>
</gene>
<proteinExistence type="predicted"/>
<dbReference type="CDD" id="cd01834">
    <property type="entry name" value="SGNH_hydrolase_like_2"/>
    <property type="match status" value="1"/>
</dbReference>
<dbReference type="SUPFAM" id="SSF52266">
    <property type="entry name" value="SGNH hydrolase"/>
    <property type="match status" value="1"/>
</dbReference>
<evidence type="ECO:0000259" key="1">
    <source>
        <dbReference type="Pfam" id="PF13472"/>
    </source>
</evidence>
<dbReference type="InterPro" id="IPR051532">
    <property type="entry name" value="Ester_Hydrolysis_Enzymes"/>
</dbReference>
<name>A0A1M4V4F5_9BACE</name>